<evidence type="ECO:0000313" key="4">
    <source>
        <dbReference type="Proteomes" id="UP001302316"/>
    </source>
</evidence>
<dbReference type="Proteomes" id="UP001302316">
    <property type="component" value="Unassembled WGS sequence"/>
</dbReference>
<reference evidence="3 4" key="1">
    <citation type="submission" date="2023-12" db="EMBL/GenBank/DDBJ databases">
        <title>Whole-genome sequencing of halo(alkali)philic microorganisms from hypersaline lakes.</title>
        <authorList>
            <person name="Sorokin D.Y."/>
            <person name="Merkel A.Y."/>
            <person name="Messina E."/>
            <person name="Yakimov M."/>
        </authorList>
    </citation>
    <scope>NUCLEOTIDE SEQUENCE [LARGE SCALE GENOMIC DNA]</scope>
    <source>
        <strain evidence="3 4">AB-CW1</strain>
    </source>
</reference>
<evidence type="ECO:0000259" key="1">
    <source>
        <dbReference type="Pfam" id="PF13470"/>
    </source>
</evidence>
<accession>A0AAP6JGV1</accession>
<feature type="domain" description="VapC50 C-terminal" evidence="2">
    <location>
        <begin position="128"/>
        <end position="181"/>
    </location>
</feature>
<keyword evidence="4" id="KW-1185">Reference proteome</keyword>
<protein>
    <submittedName>
        <fullName evidence="3">PIN domain-containing protein</fullName>
    </submittedName>
</protein>
<dbReference type="AlphaFoldDB" id="A0AAP6JGV1"/>
<evidence type="ECO:0000259" key="2">
    <source>
        <dbReference type="Pfam" id="PF26343"/>
    </source>
</evidence>
<dbReference type="RefSeq" id="WP_346053357.1">
    <property type="nucleotide sequence ID" value="NZ_JAYGII010000061.1"/>
</dbReference>
<comment type="caution">
    <text evidence="3">The sequence shown here is derived from an EMBL/GenBank/DDBJ whole genome shotgun (WGS) entry which is preliminary data.</text>
</comment>
<proteinExistence type="predicted"/>
<sequence>MRLVVVYDACVLYPAPLRDFLIRLAGTGLFAAKWTDRIHDEWIHSLLMKRPDLESRLSRTRELMNTAVPDSLVTGYEEYIDLVELPDPDDRHVVAAAIRSSAQIIVTTNLKDFPESALQAHDLEAVHPDEFSIMQMDLNEGQVVRLAHHHRMALKNPPKSPEEYLDTLRSQGLVATADRLSAYQDLL</sequence>
<gene>
    <name evidence="3" type="ORF">VCB98_13355</name>
</gene>
<dbReference type="Pfam" id="PF13470">
    <property type="entry name" value="PIN_3"/>
    <property type="match status" value="1"/>
</dbReference>
<dbReference type="EMBL" id="JAYGII010000061">
    <property type="protein sequence ID" value="MEA5446808.1"/>
    <property type="molecule type" value="Genomic_DNA"/>
</dbReference>
<evidence type="ECO:0000313" key="3">
    <source>
        <dbReference type="EMBL" id="MEA5446808.1"/>
    </source>
</evidence>
<dbReference type="InterPro" id="IPR002716">
    <property type="entry name" value="PIN_dom"/>
</dbReference>
<organism evidence="3 4">
    <name type="scientific">Natronospira elongata</name>
    <dbReference type="NCBI Taxonomy" id="3110268"/>
    <lineage>
        <taxon>Bacteria</taxon>
        <taxon>Pseudomonadati</taxon>
        <taxon>Pseudomonadota</taxon>
        <taxon>Gammaproteobacteria</taxon>
        <taxon>Natronospirales</taxon>
        <taxon>Natronospiraceae</taxon>
        <taxon>Natronospira</taxon>
    </lineage>
</organism>
<dbReference type="Pfam" id="PF26343">
    <property type="entry name" value="VapC50_C"/>
    <property type="match status" value="1"/>
</dbReference>
<dbReference type="InterPro" id="IPR058652">
    <property type="entry name" value="VapC50_C"/>
</dbReference>
<feature type="domain" description="PIN" evidence="1">
    <location>
        <begin position="5"/>
        <end position="110"/>
    </location>
</feature>
<name>A0AAP6JGV1_9GAMM</name>